<proteinExistence type="predicted"/>
<sequence length="151" mass="16614">MKELFLSLFLHSSISILILYSATVSAQYVHPEACDQTQNGWAYRCNTKYYSSMGVIEYSLKSTSSQAVDFKISNWASVCGRSGDLTFDKAYTLNPSATLPHCSKYRNPNPGYDNCNEVYVYQCSQNGQSVPCSSVLTINLVGADVMGACVL</sequence>
<name>A0ABX0KX91_9NEIS</name>
<feature type="chain" id="PRO_5047150418" evidence="1">
    <location>
        <begin position="27"/>
        <end position="151"/>
    </location>
</feature>
<protein>
    <submittedName>
        <fullName evidence="2">Uncharacterized protein</fullName>
    </submittedName>
</protein>
<comment type="caution">
    <text evidence="2">The sequence shown here is derived from an EMBL/GenBank/DDBJ whole genome shotgun (WGS) entry which is preliminary data.</text>
</comment>
<dbReference type="Proteomes" id="UP000712570">
    <property type="component" value="Unassembled WGS sequence"/>
</dbReference>
<keyword evidence="1" id="KW-0732">Signal</keyword>
<accession>A0ABX0KX91</accession>
<evidence type="ECO:0000313" key="3">
    <source>
        <dbReference type="Proteomes" id="UP000712570"/>
    </source>
</evidence>
<keyword evidence="3" id="KW-1185">Reference proteome</keyword>
<evidence type="ECO:0000313" key="2">
    <source>
        <dbReference type="EMBL" id="NHQ88637.1"/>
    </source>
</evidence>
<organism evidence="2 3">
    <name type="scientific">Iodobacter violaceini</name>
    <dbReference type="NCBI Taxonomy" id="3044271"/>
    <lineage>
        <taxon>Bacteria</taxon>
        <taxon>Pseudomonadati</taxon>
        <taxon>Pseudomonadota</taxon>
        <taxon>Betaproteobacteria</taxon>
        <taxon>Neisseriales</taxon>
        <taxon>Chitinibacteraceae</taxon>
        <taxon>Iodobacter</taxon>
    </lineage>
</organism>
<dbReference type="EMBL" id="JAAOLX010000020">
    <property type="protein sequence ID" value="NHQ88637.1"/>
    <property type="molecule type" value="Genomic_DNA"/>
</dbReference>
<feature type="signal peptide" evidence="1">
    <location>
        <begin position="1"/>
        <end position="26"/>
    </location>
</feature>
<dbReference type="RefSeq" id="WP_166830467.1">
    <property type="nucleotide sequence ID" value="NZ_JAAOLX010000020.1"/>
</dbReference>
<evidence type="ECO:0000256" key="1">
    <source>
        <dbReference type="SAM" id="SignalP"/>
    </source>
</evidence>
<reference evidence="2 3" key="1">
    <citation type="submission" date="2020-03" db="EMBL/GenBank/DDBJ databases">
        <title>Draft genome sequence of environmentally isolated violet-colored cultures.</title>
        <authorList>
            <person name="Wilson H.S."/>
        </authorList>
    </citation>
    <scope>NUCLEOTIDE SEQUENCE [LARGE SCALE GENOMIC DNA]</scope>
    <source>
        <strain evidence="2 3">HSC-16F04</strain>
    </source>
</reference>
<gene>
    <name evidence="2" type="ORF">HA050_21290</name>
</gene>